<keyword evidence="1" id="KW-0732">Signal</keyword>
<evidence type="ECO:0000313" key="3">
    <source>
        <dbReference type="Proteomes" id="UP000276178"/>
    </source>
</evidence>
<sequence>MLKNQRWLTVLLILGLLFVNANGVYASTTEEDDGYIQRSEIEHFMEIMAETETEQAREMNNELTKYMEENEEYLFAEVASIVDKYQVPDTTNQSDAMRYMEEVDPEALQRDFERIDTLAQEYYDYYQIHNEFPEDESSKQVSLRSMATSEALTVLKNAGIRMTERQLAARLAALGVIAAIDGPLPVGDFVALVTGAIIVSDYLSDYVARKDRLAQDIGNNEGRSFIKIVTESLSISETVTYEIKRNKVKHFRAFLNRLGGVIVGDPLTLSEAKLLARQEKDTFSVREDYAEKIVDQPNYKNVKHTPHYIDSRGNNRPANLPHWHLKKKINGSWEQIEGHHFFPWIGLK</sequence>
<dbReference type="AlphaFoldDB" id="A0A3M8BA36"/>
<comment type="caution">
    <text evidence="2">The sequence shown here is derived from an EMBL/GenBank/DDBJ whole genome shotgun (WGS) entry which is preliminary data.</text>
</comment>
<gene>
    <name evidence="2" type="ORF">EB820_03675</name>
</gene>
<feature type="signal peptide" evidence="1">
    <location>
        <begin position="1"/>
        <end position="26"/>
    </location>
</feature>
<accession>A0A3M8BA36</accession>
<protein>
    <recommendedName>
        <fullName evidence="4">HNH endonuclease</fullName>
    </recommendedName>
</protein>
<reference evidence="2 3" key="1">
    <citation type="submission" date="2018-10" db="EMBL/GenBank/DDBJ databases">
        <title>Phylogenomics of Brevibacillus.</title>
        <authorList>
            <person name="Dunlap C."/>
        </authorList>
    </citation>
    <scope>NUCLEOTIDE SEQUENCE [LARGE SCALE GENOMIC DNA]</scope>
    <source>
        <strain evidence="2 3">NRRL NRS 1219</strain>
    </source>
</reference>
<evidence type="ECO:0000256" key="1">
    <source>
        <dbReference type="SAM" id="SignalP"/>
    </source>
</evidence>
<evidence type="ECO:0000313" key="2">
    <source>
        <dbReference type="EMBL" id="RNB59887.1"/>
    </source>
</evidence>
<dbReference type="EMBL" id="RHHN01000011">
    <property type="protein sequence ID" value="RNB59887.1"/>
    <property type="molecule type" value="Genomic_DNA"/>
</dbReference>
<dbReference type="Proteomes" id="UP000276178">
    <property type="component" value="Unassembled WGS sequence"/>
</dbReference>
<organism evidence="2 3">
    <name type="scientific">Brevibacillus agri</name>
    <dbReference type="NCBI Taxonomy" id="51101"/>
    <lineage>
        <taxon>Bacteria</taxon>
        <taxon>Bacillati</taxon>
        <taxon>Bacillota</taxon>
        <taxon>Bacilli</taxon>
        <taxon>Bacillales</taxon>
        <taxon>Paenibacillaceae</taxon>
        <taxon>Brevibacillus</taxon>
    </lineage>
</organism>
<proteinExistence type="predicted"/>
<evidence type="ECO:0008006" key="4">
    <source>
        <dbReference type="Google" id="ProtNLM"/>
    </source>
</evidence>
<dbReference type="OrthoDB" id="2475226at2"/>
<feature type="chain" id="PRO_5017983945" description="HNH endonuclease" evidence="1">
    <location>
        <begin position="27"/>
        <end position="348"/>
    </location>
</feature>
<name>A0A3M8BA36_9BACL</name>